<evidence type="ECO:0000256" key="2">
    <source>
        <dbReference type="ARBA" id="ARBA00022603"/>
    </source>
</evidence>
<keyword evidence="4" id="KW-0949">S-adenosyl-L-methionine</keyword>
<proteinExistence type="inferred from homology"/>
<dbReference type="InterPro" id="IPR000940">
    <property type="entry name" value="NNMT_TEMT_trans"/>
</dbReference>
<protein>
    <submittedName>
        <fullName evidence="5">Indolethylamine N-methyltransferase</fullName>
    </submittedName>
</protein>
<evidence type="ECO:0000313" key="5">
    <source>
        <dbReference type="EMBL" id="GIY11815.1"/>
    </source>
</evidence>
<dbReference type="PANTHER" id="PTHR10867">
    <property type="entry name" value="NNMT/PNMT/TEMT FAMILY MEMBER"/>
    <property type="match status" value="1"/>
</dbReference>
<dbReference type="CDD" id="cd02440">
    <property type="entry name" value="AdoMet_MTases"/>
    <property type="match status" value="1"/>
</dbReference>
<name>A0AAV4QRG4_CAEEX</name>
<evidence type="ECO:0000256" key="1">
    <source>
        <dbReference type="ARBA" id="ARBA00007996"/>
    </source>
</evidence>
<reference evidence="5 6" key="1">
    <citation type="submission" date="2021-06" db="EMBL/GenBank/DDBJ databases">
        <title>Caerostris extrusa draft genome.</title>
        <authorList>
            <person name="Kono N."/>
            <person name="Arakawa K."/>
        </authorList>
    </citation>
    <scope>NUCLEOTIDE SEQUENCE [LARGE SCALE GENOMIC DNA]</scope>
</reference>
<evidence type="ECO:0000256" key="3">
    <source>
        <dbReference type="ARBA" id="ARBA00022679"/>
    </source>
</evidence>
<dbReference type="GO" id="GO:0032259">
    <property type="term" value="P:methylation"/>
    <property type="evidence" value="ECO:0007669"/>
    <property type="project" value="UniProtKB-KW"/>
</dbReference>
<dbReference type="SUPFAM" id="SSF53335">
    <property type="entry name" value="S-adenosyl-L-methionine-dependent methyltransferases"/>
    <property type="match status" value="1"/>
</dbReference>
<accession>A0AAV4QRG4</accession>
<dbReference type="PROSITE" id="PS51681">
    <property type="entry name" value="SAM_MT_NNMT_PNMT_TEMT"/>
    <property type="match status" value="1"/>
</dbReference>
<keyword evidence="6" id="KW-1185">Reference proteome</keyword>
<gene>
    <name evidence="5" type="primary">INMT</name>
    <name evidence="5" type="ORF">CEXT_4031</name>
</gene>
<dbReference type="Proteomes" id="UP001054945">
    <property type="component" value="Unassembled WGS sequence"/>
</dbReference>
<dbReference type="AlphaFoldDB" id="A0AAV4QRG4"/>
<sequence length="313" mass="36003">MLPDKHGIKKKKKKLNYFYLDLLQFLDTNYHSADWVAAHAQNLSRVLQVRLKKIAMDEVEKKIKEDYLKNLDPQKFKEFKLEGLKADKAENNYDFWFKCLHEFFSSRNYSGERMLEIGSGPTVHNIATASAHFPYIVQSEFVESNCEQIRKWLRKDPDCLDWSAFLQRIARAEGRADVDSAVPEIEARIRSAVKAVVHADVLDEPIVPEEHTREPYDLVLSSLTFETAAANLDSYSNILGRVSRLLRKGGKLILISATRCSYWQVGENRFHCLSLEEPQIEEALRENGFGDICWKVRERRTTGCPSTARASTS</sequence>
<evidence type="ECO:0000256" key="4">
    <source>
        <dbReference type="ARBA" id="ARBA00022691"/>
    </source>
</evidence>
<keyword evidence="3" id="KW-0808">Transferase</keyword>
<comment type="similarity">
    <text evidence="1">Belongs to the class I-like SAM-binding methyltransferase superfamily. NNMT/PNMT/TEMT family.</text>
</comment>
<evidence type="ECO:0000313" key="6">
    <source>
        <dbReference type="Proteomes" id="UP001054945"/>
    </source>
</evidence>
<keyword evidence="2" id="KW-0489">Methyltransferase</keyword>
<comment type="caution">
    <text evidence="5">The sequence shown here is derived from an EMBL/GenBank/DDBJ whole genome shotgun (WGS) entry which is preliminary data.</text>
</comment>
<dbReference type="PANTHER" id="PTHR10867:SF17">
    <property type="entry name" value="NICOTINAMIDE N-METHYLTRANSFERASE"/>
    <property type="match status" value="1"/>
</dbReference>
<organism evidence="5 6">
    <name type="scientific">Caerostris extrusa</name>
    <name type="common">Bark spider</name>
    <name type="synonym">Caerostris bankana</name>
    <dbReference type="NCBI Taxonomy" id="172846"/>
    <lineage>
        <taxon>Eukaryota</taxon>
        <taxon>Metazoa</taxon>
        <taxon>Ecdysozoa</taxon>
        <taxon>Arthropoda</taxon>
        <taxon>Chelicerata</taxon>
        <taxon>Arachnida</taxon>
        <taxon>Araneae</taxon>
        <taxon>Araneomorphae</taxon>
        <taxon>Entelegynae</taxon>
        <taxon>Araneoidea</taxon>
        <taxon>Araneidae</taxon>
        <taxon>Caerostris</taxon>
    </lineage>
</organism>
<dbReference type="GO" id="GO:0008170">
    <property type="term" value="F:N-methyltransferase activity"/>
    <property type="evidence" value="ECO:0007669"/>
    <property type="project" value="TreeGrafter"/>
</dbReference>
<dbReference type="InterPro" id="IPR029063">
    <property type="entry name" value="SAM-dependent_MTases_sf"/>
</dbReference>
<dbReference type="Pfam" id="PF01234">
    <property type="entry name" value="NNMT_PNMT_TEMT"/>
    <property type="match status" value="1"/>
</dbReference>
<dbReference type="GO" id="GO:0005829">
    <property type="term" value="C:cytosol"/>
    <property type="evidence" value="ECO:0007669"/>
    <property type="project" value="TreeGrafter"/>
</dbReference>
<dbReference type="EMBL" id="BPLR01006703">
    <property type="protein sequence ID" value="GIY11815.1"/>
    <property type="molecule type" value="Genomic_DNA"/>
</dbReference>
<dbReference type="Gene3D" id="3.40.50.150">
    <property type="entry name" value="Vaccinia Virus protein VP39"/>
    <property type="match status" value="1"/>
</dbReference>